<protein>
    <recommendedName>
        <fullName evidence="1">Protein FAR1-RELATED SEQUENCE</fullName>
    </recommendedName>
</protein>
<comment type="function">
    <text evidence="1">Putative transcription activator involved in regulating light control of development.</text>
</comment>
<dbReference type="Proteomes" id="UP000230069">
    <property type="component" value="Unassembled WGS sequence"/>
</dbReference>
<name>A0A2G5EWX2_AQUCA</name>
<dbReference type="InterPro" id="IPR031052">
    <property type="entry name" value="FHY3/FAR1"/>
</dbReference>
<dbReference type="EMBL" id="KZ305020">
    <property type="protein sequence ID" value="PIA60230.1"/>
    <property type="molecule type" value="Genomic_DNA"/>
</dbReference>
<comment type="subcellular location">
    <subcellularLocation>
        <location evidence="1">Nucleus</location>
    </subcellularLocation>
</comment>
<organism evidence="2 3">
    <name type="scientific">Aquilegia coerulea</name>
    <name type="common">Rocky mountain columbine</name>
    <dbReference type="NCBI Taxonomy" id="218851"/>
    <lineage>
        <taxon>Eukaryota</taxon>
        <taxon>Viridiplantae</taxon>
        <taxon>Streptophyta</taxon>
        <taxon>Embryophyta</taxon>
        <taxon>Tracheophyta</taxon>
        <taxon>Spermatophyta</taxon>
        <taxon>Magnoliopsida</taxon>
        <taxon>Ranunculales</taxon>
        <taxon>Ranunculaceae</taxon>
        <taxon>Thalictroideae</taxon>
        <taxon>Aquilegia</taxon>
    </lineage>
</organism>
<sequence length="231" mass="27606">MGESGDESSKCDIIPQVPNDLKPMKGQEFSSLDEVLEFYNAYAKHRKLKNQGVVVRYCSWHILNKFSEKLDVVKYSVYYKEFYYCIWNSKSKEEFDLVWLELVQRSGLQDNKWLQSMFEIRLKWVPAYTRHVFSAEMTSSQRAESSHSFFKKYVGEDNSMVDFMVQFDRGLQKQRHEALIADNKDVIEKPKLKMLNDILVQMVDIYTNEIFYKFQNELLESFNYKFQIIEH</sequence>
<dbReference type="PANTHER" id="PTHR31669:SF302">
    <property type="entry name" value="PROTEIN FAR1-RELATED SEQUENCE"/>
    <property type="match status" value="1"/>
</dbReference>
<evidence type="ECO:0000256" key="1">
    <source>
        <dbReference type="RuleBase" id="RU367018"/>
    </source>
</evidence>
<dbReference type="PANTHER" id="PTHR31669">
    <property type="entry name" value="PROTEIN FAR1-RELATED SEQUENCE 10-RELATED"/>
    <property type="match status" value="1"/>
</dbReference>
<gene>
    <name evidence="2" type="ORF">AQUCO_00300024v1</name>
</gene>
<accession>A0A2G5EWX2</accession>
<keyword evidence="1" id="KW-0479">Metal-binding</keyword>
<dbReference type="GO" id="GO:0006355">
    <property type="term" value="P:regulation of DNA-templated transcription"/>
    <property type="evidence" value="ECO:0007669"/>
    <property type="project" value="UniProtKB-UniRule"/>
</dbReference>
<dbReference type="STRING" id="218851.A0A2G5EWX2"/>
<evidence type="ECO:0000313" key="2">
    <source>
        <dbReference type="EMBL" id="PIA60230.1"/>
    </source>
</evidence>
<reference evidence="2 3" key="1">
    <citation type="submission" date="2017-09" db="EMBL/GenBank/DDBJ databases">
        <title>WGS assembly of Aquilegia coerulea Goldsmith.</title>
        <authorList>
            <person name="Hodges S."/>
            <person name="Kramer E."/>
            <person name="Nordborg M."/>
            <person name="Tomkins J."/>
            <person name="Borevitz J."/>
            <person name="Derieg N."/>
            <person name="Yan J."/>
            <person name="Mihaltcheva S."/>
            <person name="Hayes R.D."/>
            <person name="Rokhsar D."/>
        </authorList>
    </citation>
    <scope>NUCLEOTIDE SEQUENCE [LARGE SCALE GENOMIC DNA]</scope>
    <source>
        <strain evidence="3">cv. Goldsmith</strain>
    </source>
</reference>
<dbReference type="GO" id="GO:0005634">
    <property type="term" value="C:nucleus"/>
    <property type="evidence" value="ECO:0007669"/>
    <property type="project" value="UniProtKB-SubCell"/>
</dbReference>
<dbReference type="GO" id="GO:0008270">
    <property type="term" value="F:zinc ion binding"/>
    <property type="evidence" value="ECO:0007669"/>
    <property type="project" value="UniProtKB-UniRule"/>
</dbReference>
<dbReference type="InParanoid" id="A0A2G5EWX2"/>
<keyword evidence="3" id="KW-1185">Reference proteome</keyword>
<keyword evidence="1" id="KW-0539">Nucleus</keyword>
<dbReference type="OrthoDB" id="1749401at2759"/>
<comment type="similarity">
    <text evidence="1">Belongs to the FHY3/FAR1 family.</text>
</comment>
<keyword evidence="1" id="KW-0862">Zinc</keyword>
<proteinExistence type="inferred from homology"/>
<keyword evidence="1" id="KW-0863">Zinc-finger</keyword>
<dbReference type="AlphaFoldDB" id="A0A2G5EWX2"/>
<evidence type="ECO:0000313" key="3">
    <source>
        <dbReference type="Proteomes" id="UP000230069"/>
    </source>
</evidence>